<dbReference type="InterPro" id="IPR004291">
    <property type="entry name" value="Transposase_IS66_central"/>
</dbReference>
<dbReference type="EMBL" id="FR687359">
    <property type="protein sequence ID" value="CBW75230.1"/>
    <property type="molecule type" value="Genomic_DNA"/>
</dbReference>
<proteinExistence type="predicted"/>
<evidence type="ECO:0000313" key="2">
    <source>
        <dbReference type="EMBL" id="CBW75230.1"/>
    </source>
</evidence>
<sequence>MYVRDDSRSGSAQPAAVWFAYSPERKGIHPQTHLAGFEGIVQADAYVEPPARTGFCSHVETRT</sequence>
<feature type="domain" description="Transposase IS66 central" evidence="1">
    <location>
        <begin position="2"/>
        <end position="46"/>
    </location>
</feature>
<dbReference type="Pfam" id="PF03050">
    <property type="entry name" value="DDE_Tnp_IS66"/>
    <property type="match status" value="1"/>
</dbReference>
<evidence type="ECO:0000313" key="3">
    <source>
        <dbReference type="Proteomes" id="UP000007437"/>
    </source>
</evidence>
<accession>E5ARJ8</accession>
<organism evidence="2 3">
    <name type="scientific">Mycetohabitans rhizoxinica (strain DSM 19002 / CIP 109453 / HKI 454)</name>
    <name type="common">Paraburkholderia rhizoxinica</name>
    <dbReference type="NCBI Taxonomy" id="882378"/>
    <lineage>
        <taxon>Bacteria</taxon>
        <taxon>Pseudomonadati</taxon>
        <taxon>Pseudomonadota</taxon>
        <taxon>Betaproteobacteria</taxon>
        <taxon>Burkholderiales</taxon>
        <taxon>Burkholderiaceae</taxon>
        <taxon>Mycetohabitans</taxon>
    </lineage>
</organism>
<evidence type="ECO:0000259" key="1">
    <source>
        <dbReference type="Pfam" id="PF03050"/>
    </source>
</evidence>
<protein>
    <submittedName>
        <fullName evidence="2">Transposase</fullName>
    </submittedName>
</protein>
<dbReference type="HOGENOM" id="CLU_2877227_0_0_4"/>
<gene>
    <name evidence="2" type="ordered locus">RBRH_03387</name>
</gene>
<dbReference type="KEGG" id="brh:RBRH_03387"/>
<reference evidence="2 3" key="1">
    <citation type="journal article" date="2011" name="J. Bacteriol.">
        <title>Complete genome sequence of Burkholderia rhizoxinica, an endosymbiont of Rhizopus microsporus.</title>
        <authorList>
            <person name="Lackner G."/>
            <person name="Moebius N."/>
            <person name="Partida-Martinez L."/>
            <person name="Hertweck C."/>
        </authorList>
    </citation>
    <scope>NUCLEOTIDE SEQUENCE [LARGE SCALE GENOMIC DNA]</scope>
    <source>
        <strain evidence="3">DSM 19002 / CIP 109453 / HKI 454</strain>
    </source>
</reference>
<dbReference type="Proteomes" id="UP000007437">
    <property type="component" value="Chromosome"/>
</dbReference>
<dbReference type="AlphaFoldDB" id="E5ARJ8"/>
<dbReference type="STRING" id="882378.RBRH_03387"/>
<name>E5ARJ8_MYCRK</name>